<organism evidence="2 3">
    <name type="scientific">Maudiozyma humilis</name>
    <name type="common">Sour dough yeast</name>
    <name type="synonym">Kazachstania humilis</name>
    <dbReference type="NCBI Taxonomy" id="51915"/>
    <lineage>
        <taxon>Eukaryota</taxon>
        <taxon>Fungi</taxon>
        <taxon>Dikarya</taxon>
        <taxon>Ascomycota</taxon>
        <taxon>Saccharomycotina</taxon>
        <taxon>Saccharomycetes</taxon>
        <taxon>Saccharomycetales</taxon>
        <taxon>Saccharomycetaceae</taxon>
        <taxon>Maudiozyma</taxon>
    </lineage>
</organism>
<accession>A0AAV5RZI3</accession>
<reference evidence="2 3" key="1">
    <citation type="journal article" date="2023" name="Elife">
        <title>Identification of key yeast species and microbe-microbe interactions impacting larval growth of Drosophila in the wild.</title>
        <authorList>
            <person name="Mure A."/>
            <person name="Sugiura Y."/>
            <person name="Maeda R."/>
            <person name="Honda K."/>
            <person name="Sakurai N."/>
            <person name="Takahashi Y."/>
            <person name="Watada M."/>
            <person name="Katoh T."/>
            <person name="Gotoh A."/>
            <person name="Gotoh Y."/>
            <person name="Taniguchi I."/>
            <person name="Nakamura K."/>
            <person name="Hayashi T."/>
            <person name="Katayama T."/>
            <person name="Uemura T."/>
            <person name="Hattori Y."/>
        </authorList>
    </citation>
    <scope>NUCLEOTIDE SEQUENCE [LARGE SCALE GENOMIC DNA]</scope>
    <source>
        <strain evidence="2 3">KH-74</strain>
    </source>
</reference>
<dbReference type="Pfam" id="PF03009">
    <property type="entry name" value="GDPD"/>
    <property type="match status" value="1"/>
</dbReference>
<dbReference type="InterPro" id="IPR017946">
    <property type="entry name" value="PLC-like_Pdiesterase_TIM-brl"/>
</dbReference>
<dbReference type="Proteomes" id="UP001377567">
    <property type="component" value="Unassembled WGS sequence"/>
</dbReference>
<dbReference type="PROSITE" id="PS51704">
    <property type="entry name" value="GP_PDE"/>
    <property type="match status" value="1"/>
</dbReference>
<dbReference type="SUPFAM" id="SSF51695">
    <property type="entry name" value="PLC-like phosphodiesterases"/>
    <property type="match status" value="1"/>
</dbReference>
<evidence type="ECO:0000259" key="1">
    <source>
        <dbReference type="PROSITE" id="PS51704"/>
    </source>
</evidence>
<sequence length="320" mass="36744">MLEVVGHRAYAAEHPENTLEAFNAAYKAGVPVLETDLQLTRDGVVVVNHDATTGRMWDRDFVVAEQDYSVLRTLRHRVNSDEHFMAVSELFEWALAHPDCVLMLDIKFDNDKLLLNKTYAAMRDANPDMDYWRKHIIWGFWTLDWYRYGVETGIVADFRVINITMSLDSAQEFIDYSAGVADPHFKLHGLSLLYVASWTRRFRDRIAPIVRKRGLTVYLWTVNRLEDMQLTRGLPIHGVITDDPVQTAAYAQIVGDNAVATAEFAMPPLFSREGWRVRSFCAIYDVVDAVLHSSWANRQWIGGWSLAGLTYKLLKTIHFM</sequence>
<keyword evidence="3" id="KW-1185">Reference proteome</keyword>
<dbReference type="Gene3D" id="3.20.20.190">
    <property type="entry name" value="Phosphatidylinositol (PI) phosphodiesterase"/>
    <property type="match status" value="1"/>
</dbReference>
<name>A0AAV5RZI3_MAUHU</name>
<evidence type="ECO:0000313" key="2">
    <source>
        <dbReference type="EMBL" id="GMM55879.1"/>
    </source>
</evidence>
<gene>
    <name evidence="2" type="ORF">DAKH74_024950</name>
</gene>
<dbReference type="InterPro" id="IPR030395">
    <property type="entry name" value="GP_PDE_dom"/>
</dbReference>
<dbReference type="GO" id="GO:0006629">
    <property type="term" value="P:lipid metabolic process"/>
    <property type="evidence" value="ECO:0007669"/>
    <property type="project" value="InterPro"/>
</dbReference>
<dbReference type="AlphaFoldDB" id="A0AAV5RZI3"/>
<comment type="caution">
    <text evidence="2">The sequence shown here is derived from an EMBL/GenBank/DDBJ whole genome shotgun (WGS) entry which is preliminary data.</text>
</comment>
<dbReference type="PANTHER" id="PTHR43805">
    <property type="entry name" value="GLYCEROPHOSPHORYL DIESTER PHOSPHODIESTERASE"/>
    <property type="match status" value="1"/>
</dbReference>
<dbReference type="GO" id="GO:0008081">
    <property type="term" value="F:phosphoric diester hydrolase activity"/>
    <property type="evidence" value="ECO:0007669"/>
    <property type="project" value="InterPro"/>
</dbReference>
<protein>
    <submittedName>
        <fullName evidence="2">Phosphatidylglycerol phospholipase</fullName>
    </submittedName>
</protein>
<dbReference type="EMBL" id="BTGD01000006">
    <property type="protein sequence ID" value="GMM55879.1"/>
    <property type="molecule type" value="Genomic_DNA"/>
</dbReference>
<feature type="domain" description="GP-PDE" evidence="1">
    <location>
        <begin position="2"/>
        <end position="251"/>
    </location>
</feature>
<evidence type="ECO:0000313" key="3">
    <source>
        <dbReference type="Proteomes" id="UP001377567"/>
    </source>
</evidence>
<proteinExistence type="predicted"/>
<dbReference type="PANTHER" id="PTHR43805:SF1">
    <property type="entry name" value="GP-PDE DOMAIN-CONTAINING PROTEIN"/>
    <property type="match status" value="1"/>
</dbReference>